<feature type="domain" description="SGNH hydrolase-type esterase" evidence="1">
    <location>
        <begin position="410"/>
        <end position="607"/>
    </location>
</feature>
<accession>A0A7W9YF74</accession>
<dbReference type="InterPro" id="IPR036514">
    <property type="entry name" value="SGNH_hydro_sf"/>
</dbReference>
<dbReference type="PANTHER" id="PTHR43784">
    <property type="entry name" value="GDSL-LIKE LIPASE/ACYLHYDROLASE, PUTATIVE (AFU_ORTHOLOGUE AFUA_2G00820)-RELATED"/>
    <property type="match status" value="1"/>
</dbReference>
<evidence type="ECO:0000313" key="2">
    <source>
        <dbReference type="EMBL" id="MBB6170969.1"/>
    </source>
</evidence>
<keyword evidence="3" id="KW-1185">Reference proteome</keyword>
<dbReference type="Gene3D" id="3.40.50.1110">
    <property type="entry name" value="SGNH hydrolase"/>
    <property type="match status" value="1"/>
</dbReference>
<dbReference type="PANTHER" id="PTHR43784:SF2">
    <property type="entry name" value="GDSL-LIKE LIPASE_ACYLHYDROLASE, PUTATIVE (AFU_ORTHOLOGUE AFUA_2G00820)-RELATED"/>
    <property type="match status" value="1"/>
</dbReference>
<dbReference type="Proteomes" id="UP000546642">
    <property type="component" value="Unassembled WGS sequence"/>
</dbReference>
<dbReference type="Pfam" id="PF13472">
    <property type="entry name" value="Lipase_GDSL_2"/>
    <property type="match status" value="1"/>
</dbReference>
<dbReference type="InterPro" id="IPR053140">
    <property type="entry name" value="GDSL_Rv0518-like"/>
</dbReference>
<sequence length="622" mass="63856">MDEQGGDRRFRVGHAWPPVLLLLVALLVVAALTPLRLVAAQAGSLDSDAAETRAAAPPLPELFDNAGISGDGDPAAADLDGGGSSLSAAALRRAGWRPGAPLTLHRTELTWPDTEPGEPDNVIADGQAVGVSGRGDALTLLATATGGPATGTGRIVYADGTSADYTVTAPDWVTGSPPAAAVSLPYANARTGRVPRPVLLYALTVPADPARDVARVELPRLAHGTARMHVFALGLRAPAHGWTGAWSTSTSGYTAVGPWEDQTLRLVLRTTSGGLGVRVRLDNTFAEEPVAIGRVTVALRGRGAAATHAPVPLGFGGAPGTRIPAGGQVFSDMAALPVPAGAELLVSVHLPERVTAAPVHTAVTGINYTTAPGAGDATGEAGDAPFTGTLSSWPFLTGVDVLGGPGSVVALGDSITDGVGSAPGADRRWTDVLAARLRDRADVPDYGVLNQGIAANRIVTDRYPGRGASTDTAGVSAVNRLERDVLAQTNAHTVIVFQGINDVRHTGTTAGEVTAAIAQIAARTRAHGKRVLVATVAPCGGFRDCTAEVDAKRREVNAFIRANGRPGGRFDGVLDFDAVLRDPDVPERLLPAYDSGDHLHPGDAGLRAIAESVDPDVLRPPT</sequence>
<dbReference type="RefSeq" id="WP_343070427.1">
    <property type="nucleotide sequence ID" value="NZ_JACHDS010000001.1"/>
</dbReference>
<name>A0A7W9YF74_9ACTN</name>
<dbReference type="InterPro" id="IPR013830">
    <property type="entry name" value="SGNH_hydro"/>
</dbReference>
<dbReference type="SUPFAM" id="SSF52266">
    <property type="entry name" value="SGNH hydrolase"/>
    <property type="match status" value="1"/>
</dbReference>
<organism evidence="2 3">
    <name type="scientific">Nocardiopsis mwathae</name>
    <dbReference type="NCBI Taxonomy" id="1472723"/>
    <lineage>
        <taxon>Bacteria</taxon>
        <taxon>Bacillati</taxon>
        <taxon>Actinomycetota</taxon>
        <taxon>Actinomycetes</taxon>
        <taxon>Streptosporangiales</taxon>
        <taxon>Nocardiopsidaceae</taxon>
        <taxon>Nocardiopsis</taxon>
    </lineage>
</organism>
<evidence type="ECO:0000259" key="1">
    <source>
        <dbReference type="Pfam" id="PF13472"/>
    </source>
</evidence>
<comment type="caution">
    <text evidence="2">The sequence shown here is derived from an EMBL/GenBank/DDBJ whole genome shotgun (WGS) entry which is preliminary data.</text>
</comment>
<gene>
    <name evidence="2" type="ORF">HNR23_001029</name>
</gene>
<dbReference type="EMBL" id="JACHDS010000001">
    <property type="protein sequence ID" value="MBB6170969.1"/>
    <property type="molecule type" value="Genomic_DNA"/>
</dbReference>
<proteinExistence type="predicted"/>
<dbReference type="AlphaFoldDB" id="A0A7W9YF74"/>
<protein>
    <submittedName>
        <fullName evidence="2">Lysophospholipase L1-like esterase</fullName>
    </submittedName>
</protein>
<evidence type="ECO:0000313" key="3">
    <source>
        <dbReference type="Proteomes" id="UP000546642"/>
    </source>
</evidence>
<reference evidence="2 3" key="1">
    <citation type="submission" date="2020-08" db="EMBL/GenBank/DDBJ databases">
        <title>Sequencing the genomes of 1000 actinobacteria strains.</title>
        <authorList>
            <person name="Klenk H.-P."/>
        </authorList>
    </citation>
    <scope>NUCLEOTIDE SEQUENCE [LARGE SCALE GENOMIC DNA]</scope>
    <source>
        <strain evidence="2 3">DSM 46659</strain>
    </source>
</reference>
<dbReference type="CDD" id="cd01830">
    <property type="entry name" value="XynE_like"/>
    <property type="match status" value="1"/>
</dbReference>